<dbReference type="GO" id="GO:0016151">
    <property type="term" value="F:nickel cation binding"/>
    <property type="evidence" value="ECO:0007669"/>
    <property type="project" value="UniProtKB-UniRule"/>
</dbReference>
<dbReference type="HAMAP" id="MF_01385">
    <property type="entry name" value="UreF"/>
    <property type="match status" value="1"/>
</dbReference>
<gene>
    <name evidence="3" type="primary">ureF</name>
    <name evidence="4" type="ORF">SAMN05216257_105211</name>
</gene>
<sequence length="225" mass="22665">MATATEAAIDGATLLTLTRWLSPAFPTGAFAWSHGLEAEVAAGRVRDGAGLSDWLAGVLAHGAGRNDAILIACAWRAARSGDAAALGELAELAAALAPGAERETEARAQGAAFARTLAAAGEIELAPCPLPVAVGAAAGRAGLPLGPTLLLHLQNFTANLVTIGVRHIPLGQSEGQAILAALAPLMESVADSARKATADDIGGCAIASDIASLEHETLPTRIFRS</sequence>
<comment type="subunit">
    <text evidence="3">UreD, UreF and UreG form a complex that acts as a GTP-hydrolysis-dependent molecular chaperone, activating the urease apoprotein by helping to assemble the nickel containing metallocenter of UreC. The UreE protein probably delivers the nickel.</text>
</comment>
<evidence type="ECO:0000313" key="5">
    <source>
        <dbReference type="Proteomes" id="UP000199328"/>
    </source>
</evidence>
<keyword evidence="5" id="KW-1185">Reference proteome</keyword>
<comment type="function">
    <text evidence="3">Required for maturation of urease via the functional incorporation of the urease nickel metallocenter.</text>
</comment>
<protein>
    <recommendedName>
        <fullName evidence="3">Urease accessory protein UreF</fullName>
    </recommendedName>
</protein>
<keyword evidence="1 3" id="KW-0996">Nickel insertion</keyword>
<dbReference type="InterPro" id="IPR038277">
    <property type="entry name" value="UreF_sf"/>
</dbReference>
<dbReference type="AlphaFoldDB" id="A0A1G9FIU6"/>
<dbReference type="PANTHER" id="PTHR33620:SF1">
    <property type="entry name" value="UREASE ACCESSORY PROTEIN F"/>
    <property type="match status" value="1"/>
</dbReference>
<dbReference type="GO" id="GO:0005737">
    <property type="term" value="C:cytoplasm"/>
    <property type="evidence" value="ECO:0007669"/>
    <property type="project" value="UniProtKB-SubCell"/>
</dbReference>
<dbReference type="PIRSF" id="PIRSF009467">
    <property type="entry name" value="Ureas_acces_UreF"/>
    <property type="match status" value="1"/>
</dbReference>
<evidence type="ECO:0000256" key="2">
    <source>
        <dbReference type="ARBA" id="ARBA00023186"/>
    </source>
</evidence>
<dbReference type="RefSeq" id="WP_092500792.1">
    <property type="nucleotide sequence ID" value="NZ_FNFV01000005.1"/>
</dbReference>
<comment type="similarity">
    <text evidence="3">Belongs to the UreF family.</text>
</comment>
<proteinExistence type="inferred from homology"/>
<evidence type="ECO:0000256" key="3">
    <source>
        <dbReference type="HAMAP-Rule" id="MF_01385"/>
    </source>
</evidence>
<organism evidence="4 5">
    <name type="scientific">Meinhardsimonia xiamenensis</name>
    <dbReference type="NCBI Taxonomy" id="990712"/>
    <lineage>
        <taxon>Bacteria</taxon>
        <taxon>Pseudomonadati</taxon>
        <taxon>Pseudomonadota</taxon>
        <taxon>Alphaproteobacteria</taxon>
        <taxon>Rhodobacterales</taxon>
        <taxon>Paracoccaceae</taxon>
        <taxon>Meinhardsimonia</taxon>
    </lineage>
</organism>
<dbReference type="InterPro" id="IPR002639">
    <property type="entry name" value="UreF"/>
</dbReference>
<dbReference type="Pfam" id="PF01730">
    <property type="entry name" value="UreF"/>
    <property type="match status" value="1"/>
</dbReference>
<dbReference type="Gene3D" id="1.10.4190.10">
    <property type="entry name" value="Urease accessory protein UreF"/>
    <property type="match status" value="1"/>
</dbReference>
<dbReference type="EMBL" id="FNFV01000005">
    <property type="protein sequence ID" value="SDK88320.1"/>
    <property type="molecule type" value="Genomic_DNA"/>
</dbReference>
<dbReference type="PANTHER" id="PTHR33620">
    <property type="entry name" value="UREASE ACCESSORY PROTEIN F"/>
    <property type="match status" value="1"/>
</dbReference>
<dbReference type="OrthoDB" id="9798772at2"/>
<name>A0A1G9FIU6_9RHOB</name>
<keyword evidence="3" id="KW-0963">Cytoplasm</keyword>
<reference evidence="5" key="1">
    <citation type="submission" date="2016-10" db="EMBL/GenBank/DDBJ databases">
        <authorList>
            <person name="Varghese N."/>
            <person name="Submissions S."/>
        </authorList>
    </citation>
    <scope>NUCLEOTIDE SEQUENCE [LARGE SCALE GENOMIC DNA]</scope>
    <source>
        <strain evidence="5">CGMCC 1.10789</strain>
    </source>
</reference>
<dbReference type="Proteomes" id="UP000199328">
    <property type="component" value="Unassembled WGS sequence"/>
</dbReference>
<accession>A0A1G9FIU6</accession>
<evidence type="ECO:0000313" key="4">
    <source>
        <dbReference type="EMBL" id="SDK88320.1"/>
    </source>
</evidence>
<dbReference type="STRING" id="990712.SAMN05216257_105211"/>
<evidence type="ECO:0000256" key="1">
    <source>
        <dbReference type="ARBA" id="ARBA00022988"/>
    </source>
</evidence>
<keyword evidence="2 3" id="KW-0143">Chaperone</keyword>
<comment type="subcellular location">
    <subcellularLocation>
        <location evidence="3">Cytoplasm</location>
    </subcellularLocation>
</comment>